<dbReference type="EC" id="2.3.2.27" evidence="6"/>
<organism evidence="21 22">
    <name type="scientific">Seiridium unicorne</name>
    <dbReference type="NCBI Taxonomy" id="138068"/>
    <lineage>
        <taxon>Eukaryota</taxon>
        <taxon>Fungi</taxon>
        <taxon>Dikarya</taxon>
        <taxon>Ascomycota</taxon>
        <taxon>Pezizomycotina</taxon>
        <taxon>Sordariomycetes</taxon>
        <taxon>Xylariomycetidae</taxon>
        <taxon>Amphisphaeriales</taxon>
        <taxon>Sporocadaceae</taxon>
        <taxon>Seiridium</taxon>
    </lineage>
</organism>
<dbReference type="SMART" id="SM00064">
    <property type="entry name" value="FYVE"/>
    <property type="match status" value="1"/>
</dbReference>
<name>A0ABR2V3W6_9PEZI</name>
<evidence type="ECO:0000256" key="6">
    <source>
        <dbReference type="ARBA" id="ARBA00012483"/>
    </source>
</evidence>
<dbReference type="Proteomes" id="UP001408356">
    <property type="component" value="Unassembled WGS sequence"/>
</dbReference>
<keyword evidence="14" id="KW-0472">Membrane</keyword>
<dbReference type="InterPro" id="IPR051878">
    <property type="entry name" value="ZNRF_ubiq-protein_ligase"/>
</dbReference>
<feature type="compositionally biased region" description="Polar residues" evidence="18">
    <location>
        <begin position="393"/>
        <end position="413"/>
    </location>
</feature>
<keyword evidence="11 17" id="KW-0863">Zinc-finger</keyword>
<sequence length="642" mass="69770">MAGHESEGSPPVTRENSEPAPENHNEIRRDEHGDTDVESSPIESLPAPTYLESEPVGSQSPIHQIERAASDSGTTIRESDNPRLATDSPQTMPGWSSSRRHSDPDYTPDVYAASLSSDHSTAEAAPTDQPGSPSHENVHDQDEAAYGSPGVSTELATAVSAINMAERSASLSETPDSTAVETAPVQLTQDISELAISSRPSSSSSRSNLRPDAPAFQPSEGRSLISTIASRQAQRRRGVELEDVILPPWQPDSEAASCSVCHANFSFISRRHHCRKCGRVVCNSCSPHRIVIPYQYIVRSPGESFTAPTGGMYWGERGIADFSYAQGGGERVRMCNPCVPDPNTTPPQSQPWPAFPPHPYQLPRLGHQRSQSSAGAQAFSYRGASAMQPTPYPTFTSLAGSATTRSRSATMNQVPPPGFTQASRDRQLLSSLFNTDSRFFPSASPAPNATVPGGRTYADSPVLPSTRRPPNRTSGPLRYSEGYDAAAEFFNLASASSNGSNVNRPLPPPPQIPEEDQCPICHHELPSRSLPDFERLREEHITSCVEEHSTFRRTPPAAPQSGGPGTSPARALRPTGMISYIATEKDAASEEECTICLEYFKPGDKMARLECWCRFHYKCITEWFEVGGHGRCPIHQHDSYGY</sequence>
<reference evidence="21 22" key="1">
    <citation type="journal article" date="2024" name="J. Plant Pathol.">
        <title>Sequence and assembly of the genome of Seiridium unicorne, isolate CBS 538.82, causal agent of cypress canker disease.</title>
        <authorList>
            <person name="Scali E."/>
            <person name="Rocca G.D."/>
            <person name="Danti R."/>
            <person name="Garbelotto M."/>
            <person name="Barberini S."/>
            <person name="Baroncelli R."/>
            <person name="Emiliani G."/>
        </authorList>
    </citation>
    <scope>NUCLEOTIDE SEQUENCE [LARGE SCALE GENOMIC DNA]</scope>
    <source>
        <strain evidence="21 22">BM-138-508</strain>
    </source>
</reference>
<dbReference type="InterPro" id="IPR011011">
    <property type="entry name" value="Znf_FYVE_PHD"/>
</dbReference>
<dbReference type="InterPro" id="IPR001841">
    <property type="entry name" value="Znf_RING"/>
</dbReference>
<evidence type="ECO:0000256" key="9">
    <source>
        <dbReference type="ARBA" id="ARBA00022723"/>
    </source>
</evidence>
<evidence type="ECO:0000256" key="2">
    <source>
        <dbReference type="ARBA" id="ARBA00004170"/>
    </source>
</evidence>
<evidence type="ECO:0000256" key="4">
    <source>
        <dbReference type="ARBA" id="ARBA00004371"/>
    </source>
</evidence>
<evidence type="ECO:0000256" key="11">
    <source>
        <dbReference type="ARBA" id="ARBA00022771"/>
    </source>
</evidence>
<evidence type="ECO:0000256" key="17">
    <source>
        <dbReference type="PROSITE-ProRule" id="PRU00175"/>
    </source>
</evidence>
<protein>
    <recommendedName>
        <fullName evidence="6">RING-type E3 ubiquitin transferase</fullName>
        <ecNumber evidence="6">2.3.2.27</ecNumber>
    </recommendedName>
</protein>
<evidence type="ECO:0000259" key="20">
    <source>
        <dbReference type="PROSITE" id="PS50178"/>
    </source>
</evidence>
<dbReference type="CDD" id="cd16489">
    <property type="entry name" value="mRING-CH-C4HC2H_ZNRF"/>
    <property type="match status" value="1"/>
</dbReference>
<evidence type="ECO:0000256" key="7">
    <source>
        <dbReference type="ARBA" id="ARBA00022679"/>
    </source>
</evidence>
<evidence type="ECO:0000259" key="19">
    <source>
        <dbReference type="PROSITE" id="PS50089"/>
    </source>
</evidence>
<comment type="pathway">
    <text evidence="5">Protein modification; protein ubiquitination.</text>
</comment>
<evidence type="ECO:0000256" key="5">
    <source>
        <dbReference type="ARBA" id="ARBA00004906"/>
    </source>
</evidence>
<proteinExistence type="predicted"/>
<keyword evidence="8" id="KW-0519">Myristate</keyword>
<evidence type="ECO:0000256" key="18">
    <source>
        <dbReference type="SAM" id="MobiDB-lite"/>
    </source>
</evidence>
<evidence type="ECO:0000256" key="1">
    <source>
        <dbReference type="ARBA" id="ARBA00000900"/>
    </source>
</evidence>
<evidence type="ECO:0000256" key="15">
    <source>
        <dbReference type="ARBA" id="ARBA00023228"/>
    </source>
</evidence>
<feature type="region of interest" description="Disordered" evidence="18">
    <location>
        <begin position="196"/>
        <end position="222"/>
    </location>
</feature>
<dbReference type="PANTHER" id="PTHR46661">
    <property type="entry name" value="E3 UBIQUITIN-PROTEIN LIGASE ZNRF1-LIKE PROTEIN"/>
    <property type="match status" value="1"/>
</dbReference>
<dbReference type="SUPFAM" id="SSF57903">
    <property type="entry name" value="FYVE/PHD zinc finger"/>
    <property type="match status" value="1"/>
</dbReference>
<keyword evidence="22" id="KW-1185">Reference proteome</keyword>
<keyword evidence="12" id="KW-0833">Ubl conjugation pathway</keyword>
<keyword evidence="13" id="KW-0862">Zinc</keyword>
<keyword evidence="16" id="KW-0449">Lipoprotein</keyword>
<feature type="compositionally biased region" description="Basic and acidic residues" evidence="18">
    <location>
        <begin position="15"/>
        <end position="35"/>
    </location>
</feature>
<feature type="compositionally biased region" description="Pro residues" evidence="18">
    <location>
        <begin position="342"/>
        <end position="360"/>
    </location>
</feature>
<dbReference type="Gene3D" id="3.30.40.10">
    <property type="entry name" value="Zinc/RING finger domain, C3HC4 (zinc finger)"/>
    <property type="match status" value="2"/>
</dbReference>
<feature type="region of interest" description="Disordered" evidence="18">
    <location>
        <begin position="440"/>
        <end position="478"/>
    </location>
</feature>
<comment type="caution">
    <text evidence="21">The sequence shown here is derived from an EMBL/GenBank/DDBJ whole genome shotgun (WGS) entry which is preliminary data.</text>
</comment>
<dbReference type="Pfam" id="PF13639">
    <property type="entry name" value="zf-RING_2"/>
    <property type="match status" value="1"/>
</dbReference>
<dbReference type="SMART" id="SM00184">
    <property type="entry name" value="RING"/>
    <property type="match status" value="1"/>
</dbReference>
<dbReference type="EMBL" id="JARVKF010000168">
    <property type="protein sequence ID" value="KAK9421587.1"/>
    <property type="molecule type" value="Genomic_DNA"/>
</dbReference>
<dbReference type="Pfam" id="PF01363">
    <property type="entry name" value="FYVE"/>
    <property type="match status" value="1"/>
</dbReference>
<feature type="region of interest" description="Disordered" evidence="18">
    <location>
        <begin position="1"/>
        <end position="149"/>
    </location>
</feature>
<keyword evidence="10" id="KW-0967">Endosome</keyword>
<evidence type="ECO:0000256" key="13">
    <source>
        <dbReference type="ARBA" id="ARBA00022833"/>
    </source>
</evidence>
<evidence type="ECO:0000256" key="14">
    <source>
        <dbReference type="ARBA" id="ARBA00023136"/>
    </source>
</evidence>
<accession>A0ABR2V3W6</accession>
<evidence type="ECO:0000256" key="10">
    <source>
        <dbReference type="ARBA" id="ARBA00022753"/>
    </source>
</evidence>
<feature type="region of interest" description="Disordered" evidence="18">
    <location>
        <begin position="342"/>
        <end position="378"/>
    </location>
</feature>
<dbReference type="PANTHER" id="PTHR46661:SF4">
    <property type="entry name" value="RING-TYPE DOMAIN-CONTAINING PROTEIN"/>
    <property type="match status" value="1"/>
</dbReference>
<evidence type="ECO:0000313" key="21">
    <source>
        <dbReference type="EMBL" id="KAK9421587.1"/>
    </source>
</evidence>
<feature type="region of interest" description="Disordered" evidence="18">
    <location>
        <begin position="392"/>
        <end position="422"/>
    </location>
</feature>
<feature type="domain" description="RING-type" evidence="19">
    <location>
        <begin position="593"/>
        <end position="636"/>
    </location>
</feature>
<dbReference type="PROSITE" id="PS50089">
    <property type="entry name" value="ZF_RING_2"/>
    <property type="match status" value="1"/>
</dbReference>
<feature type="region of interest" description="Disordered" evidence="18">
    <location>
        <begin position="546"/>
        <end position="572"/>
    </location>
</feature>
<feature type="domain" description="FYVE-type" evidence="20">
    <location>
        <begin position="252"/>
        <end position="343"/>
    </location>
</feature>
<evidence type="ECO:0000256" key="3">
    <source>
        <dbReference type="ARBA" id="ARBA00004177"/>
    </source>
</evidence>
<keyword evidence="15" id="KW-0458">Lysosome</keyword>
<keyword evidence="9" id="KW-0479">Metal-binding</keyword>
<comment type="catalytic activity">
    <reaction evidence="1">
        <text>S-ubiquitinyl-[E2 ubiquitin-conjugating enzyme]-L-cysteine + [acceptor protein]-L-lysine = [E2 ubiquitin-conjugating enzyme]-L-cysteine + N(6)-ubiquitinyl-[acceptor protein]-L-lysine.</text>
        <dbReference type="EC" id="2.3.2.27"/>
    </reaction>
</comment>
<dbReference type="PROSITE" id="PS50178">
    <property type="entry name" value="ZF_FYVE"/>
    <property type="match status" value="1"/>
</dbReference>
<dbReference type="SUPFAM" id="SSF57850">
    <property type="entry name" value="RING/U-box"/>
    <property type="match status" value="1"/>
</dbReference>
<evidence type="ECO:0000256" key="8">
    <source>
        <dbReference type="ARBA" id="ARBA00022707"/>
    </source>
</evidence>
<comment type="subcellular location">
    <subcellularLocation>
        <location evidence="3">Endosome</location>
    </subcellularLocation>
    <subcellularLocation>
        <location evidence="4">Lysosome</location>
    </subcellularLocation>
    <subcellularLocation>
        <location evidence="2">Membrane</location>
        <topology evidence="2">Peripheral membrane protein</topology>
    </subcellularLocation>
</comment>
<feature type="compositionally biased region" description="Polar residues" evidence="18">
    <location>
        <begin position="87"/>
        <end position="97"/>
    </location>
</feature>
<keyword evidence="7" id="KW-0808">Transferase</keyword>
<evidence type="ECO:0000313" key="22">
    <source>
        <dbReference type="Proteomes" id="UP001408356"/>
    </source>
</evidence>
<evidence type="ECO:0000256" key="12">
    <source>
        <dbReference type="ARBA" id="ARBA00022786"/>
    </source>
</evidence>
<dbReference type="InterPro" id="IPR017455">
    <property type="entry name" value="Znf_FYVE-rel"/>
</dbReference>
<evidence type="ECO:0000256" key="16">
    <source>
        <dbReference type="ARBA" id="ARBA00023288"/>
    </source>
</evidence>
<feature type="compositionally biased region" description="Low complexity" evidence="18">
    <location>
        <begin position="197"/>
        <end position="207"/>
    </location>
</feature>
<dbReference type="InterPro" id="IPR013083">
    <property type="entry name" value="Znf_RING/FYVE/PHD"/>
</dbReference>
<gene>
    <name evidence="21" type="ORF">SUNI508_05517</name>
</gene>
<dbReference type="InterPro" id="IPR000306">
    <property type="entry name" value="Znf_FYVE"/>
</dbReference>